<feature type="domain" description="Schlafen AlbA-2" evidence="1">
    <location>
        <begin position="29"/>
        <end position="139"/>
    </location>
</feature>
<proteinExistence type="predicted"/>
<reference evidence="2" key="1">
    <citation type="journal article" date="2014" name="Front. Microbiol.">
        <title>High frequency of phylogenetically diverse reductive dehalogenase-homologous genes in deep subseafloor sedimentary metagenomes.</title>
        <authorList>
            <person name="Kawai M."/>
            <person name="Futagami T."/>
            <person name="Toyoda A."/>
            <person name="Takaki Y."/>
            <person name="Nishi S."/>
            <person name="Hori S."/>
            <person name="Arai W."/>
            <person name="Tsubouchi T."/>
            <person name="Morono Y."/>
            <person name="Uchiyama I."/>
            <person name="Ito T."/>
            <person name="Fujiyama A."/>
            <person name="Inagaki F."/>
            <person name="Takami H."/>
        </authorList>
    </citation>
    <scope>NUCLEOTIDE SEQUENCE</scope>
    <source>
        <strain evidence="2">Expedition CK06-06</strain>
    </source>
</reference>
<dbReference type="Pfam" id="PF04326">
    <property type="entry name" value="SLFN_AlbA_2"/>
    <property type="match status" value="1"/>
</dbReference>
<name>X1GQ84_9ZZZZ</name>
<protein>
    <recommendedName>
        <fullName evidence="1">Schlafen AlbA-2 domain-containing protein</fullName>
    </recommendedName>
</protein>
<dbReference type="PANTHER" id="PTHR30595:SF6">
    <property type="entry name" value="SCHLAFEN ALBA-2 DOMAIN-CONTAINING PROTEIN"/>
    <property type="match status" value="1"/>
</dbReference>
<organism evidence="2">
    <name type="scientific">marine sediment metagenome</name>
    <dbReference type="NCBI Taxonomy" id="412755"/>
    <lineage>
        <taxon>unclassified sequences</taxon>
        <taxon>metagenomes</taxon>
        <taxon>ecological metagenomes</taxon>
    </lineage>
</organism>
<evidence type="ECO:0000259" key="1">
    <source>
        <dbReference type="Pfam" id="PF04326"/>
    </source>
</evidence>
<accession>X1GQ84</accession>
<dbReference type="Gene3D" id="3.30.950.30">
    <property type="entry name" value="Schlafen, AAA domain"/>
    <property type="match status" value="1"/>
</dbReference>
<dbReference type="InterPro" id="IPR007421">
    <property type="entry name" value="Schlafen_AlbA_2_dom"/>
</dbReference>
<feature type="non-terminal residue" evidence="2">
    <location>
        <position position="217"/>
    </location>
</feature>
<dbReference type="AlphaFoldDB" id="X1GQ84"/>
<comment type="caution">
    <text evidence="2">The sequence shown here is derived from an EMBL/GenBank/DDBJ whole genome shotgun (WGS) entry which is preliminary data.</text>
</comment>
<gene>
    <name evidence="2" type="ORF">S03H2_34917</name>
</gene>
<dbReference type="EMBL" id="BARU01021328">
    <property type="protein sequence ID" value="GAH59362.1"/>
    <property type="molecule type" value="Genomic_DNA"/>
</dbReference>
<dbReference type="InterPro" id="IPR038461">
    <property type="entry name" value="Schlafen_AlbA_2_dom_sf"/>
</dbReference>
<sequence length="217" mass="25593">MIYLEFDLLRKQDDRLLSFLVEYIMKKGEIEWFEVKKGLNKYQNRKLPKLISSLANRGGGIIFYGWDEKENDFSDIKTDYAQSIIVQQSKKCKPAIPLEFHIIKTGNNEGLFVGIPALNTPVKDENEKCYIRIGSHIRDITETELVNTIDQFKHKKQGHLYIENLIEKLHEVNRGYFCRQIESLSQNIEECENQLIKTINDFWKILFIEWLGESPYK</sequence>
<evidence type="ECO:0000313" key="2">
    <source>
        <dbReference type="EMBL" id="GAH59362.1"/>
    </source>
</evidence>
<dbReference type="PANTHER" id="PTHR30595">
    <property type="entry name" value="GLPR-RELATED TRANSCRIPTIONAL REPRESSOR"/>
    <property type="match status" value="1"/>
</dbReference>